<dbReference type="AlphaFoldDB" id="A0A225V3E4"/>
<organism evidence="1 2">
    <name type="scientific">Phytophthora megakarya</name>
    <dbReference type="NCBI Taxonomy" id="4795"/>
    <lineage>
        <taxon>Eukaryota</taxon>
        <taxon>Sar</taxon>
        <taxon>Stramenopiles</taxon>
        <taxon>Oomycota</taxon>
        <taxon>Peronosporomycetes</taxon>
        <taxon>Peronosporales</taxon>
        <taxon>Peronosporaceae</taxon>
        <taxon>Phytophthora</taxon>
    </lineage>
</organism>
<evidence type="ECO:0000313" key="1">
    <source>
        <dbReference type="EMBL" id="OWZ00466.1"/>
    </source>
</evidence>
<dbReference type="Proteomes" id="UP000198211">
    <property type="component" value="Unassembled WGS sequence"/>
</dbReference>
<comment type="caution">
    <text evidence="1">The sequence shown here is derived from an EMBL/GenBank/DDBJ whole genome shotgun (WGS) entry which is preliminary data.</text>
</comment>
<sequence>MKLHIPPEHLPRLGRSWLRRFQERYGFDWRRSFGESDSVKMDASVEDINRIKCIVKSYLPRNVFNMDEMPRGSICKNASSVLKQDKARLTVAVCVNADSSVNLPIHYLGQADKPRWLKKPPSSFTSWYCKRAG</sequence>
<reference evidence="2" key="1">
    <citation type="submission" date="2017-03" db="EMBL/GenBank/DDBJ databases">
        <title>Phytopthora megakarya and P. palmivora, two closely related causual agents of cacao black pod achieved similar genome size and gene model numbers by different mechanisms.</title>
        <authorList>
            <person name="Ali S."/>
            <person name="Shao J."/>
            <person name="Larry D.J."/>
            <person name="Kronmiller B."/>
            <person name="Shen D."/>
            <person name="Strem M.D."/>
            <person name="Melnick R.L."/>
            <person name="Guiltinan M.J."/>
            <person name="Tyler B.M."/>
            <person name="Meinhardt L.W."/>
            <person name="Bailey B.A."/>
        </authorList>
    </citation>
    <scope>NUCLEOTIDE SEQUENCE [LARGE SCALE GENOMIC DNA]</scope>
    <source>
        <strain evidence="2">zdho120</strain>
    </source>
</reference>
<dbReference type="OrthoDB" id="124404at2759"/>
<dbReference type="PANTHER" id="PTHR19303">
    <property type="entry name" value="TRANSPOSON"/>
    <property type="match status" value="1"/>
</dbReference>
<dbReference type="InterPro" id="IPR050863">
    <property type="entry name" value="CenT-Element_Derived"/>
</dbReference>
<proteinExistence type="predicted"/>
<dbReference type="STRING" id="4795.A0A225V3E4"/>
<dbReference type="PANTHER" id="PTHR19303:SF73">
    <property type="entry name" value="PROTEIN PDC2"/>
    <property type="match status" value="1"/>
</dbReference>
<dbReference type="GO" id="GO:0005634">
    <property type="term" value="C:nucleus"/>
    <property type="evidence" value="ECO:0007669"/>
    <property type="project" value="TreeGrafter"/>
</dbReference>
<protein>
    <submittedName>
        <fullName evidence="1">Tigger transposable element-derived protein</fullName>
    </submittedName>
</protein>
<evidence type="ECO:0000313" key="2">
    <source>
        <dbReference type="Proteomes" id="UP000198211"/>
    </source>
</evidence>
<gene>
    <name evidence="1" type="ORF">PHMEG_00028335</name>
</gene>
<keyword evidence="2" id="KW-1185">Reference proteome</keyword>
<name>A0A225V3E4_9STRA</name>
<dbReference type="EMBL" id="NBNE01007586">
    <property type="protein sequence ID" value="OWZ00466.1"/>
    <property type="molecule type" value="Genomic_DNA"/>
</dbReference>
<dbReference type="GO" id="GO:0003677">
    <property type="term" value="F:DNA binding"/>
    <property type="evidence" value="ECO:0007669"/>
    <property type="project" value="TreeGrafter"/>
</dbReference>
<accession>A0A225V3E4</accession>